<reference evidence="1 2" key="1">
    <citation type="journal article" date="2020" name="IScience">
        <title>Genome Sequencing of the Endangered Kingdonia uniflora (Circaeasteraceae, Ranunculales) Reveals Potential Mechanisms of Evolutionary Specialization.</title>
        <authorList>
            <person name="Sun Y."/>
            <person name="Deng T."/>
            <person name="Zhang A."/>
            <person name="Moore M.J."/>
            <person name="Landis J.B."/>
            <person name="Lin N."/>
            <person name="Zhang H."/>
            <person name="Zhang X."/>
            <person name="Huang J."/>
            <person name="Zhang X."/>
            <person name="Sun H."/>
            <person name="Wang H."/>
        </authorList>
    </citation>
    <scope>NUCLEOTIDE SEQUENCE [LARGE SCALE GENOMIC DNA]</scope>
    <source>
        <strain evidence="1">TB1705</strain>
        <tissue evidence="1">Leaf</tissue>
    </source>
</reference>
<evidence type="ECO:0000313" key="1">
    <source>
        <dbReference type="EMBL" id="KAF6168802.1"/>
    </source>
</evidence>
<organism evidence="1 2">
    <name type="scientific">Kingdonia uniflora</name>
    <dbReference type="NCBI Taxonomy" id="39325"/>
    <lineage>
        <taxon>Eukaryota</taxon>
        <taxon>Viridiplantae</taxon>
        <taxon>Streptophyta</taxon>
        <taxon>Embryophyta</taxon>
        <taxon>Tracheophyta</taxon>
        <taxon>Spermatophyta</taxon>
        <taxon>Magnoliopsida</taxon>
        <taxon>Ranunculales</taxon>
        <taxon>Circaeasteraceae</taxon>
        <taxon>Kingdonia</taxon>
    </lineage>
</organism>
<keyword evidence="2" id="KW-1185">Reference proteome</keyword>
<gene>
    <name evidence="1" type="ORF">GIB67_042109</name>
</gene>
<accession>A0A7J7NPC1</accession>
<dbReference type="EMBL" id="JACGCM010000677">
    <property type="protein sequence ID" value="KAF6168802.1"/>
    <property type="molecule type" value="Genomic_DNA"/>
</dbReference>
<name>A0A7J7NPC1_9MAGN</name>
<protein>
    <submittedName>
        <fullName evidence="1">Uncharacterized protein</fullName>
    </submittedName>
</protein>
<comment type="caution">
    <text evidence="1">The sequence shown here is derived from an EMBL/GenBank/DDBJ whole genome shotgun (WGS) entry which is preliminary data.</text>
</comment>
<proteinExistence type="predicted"/>
<dbReference type="Proteomes" id="UP000541444">
    <property type="component" value="Unassembled WGS sequence"/>
</dbReference>
<evidence type="ECO:0000313" key="2">
    <source>
        <dbReference type="Proteomes" id="UP000541444"/>
    </source>
</evidence>
<sequence length="60" mass="6685">MSPWPKAPRPNHKLIIISGFPRSSKPMGSPYTQASLHTWVAHVTPKLACTHGSHMSHMRV</sequence>
<dbReference type="AlphaFoldDB" id="A0A7J7NPC1"/>